<reference evidence="2 3" key="1">
    <citation type="submission" date="2019-03" db="EMBL/GenBank/DDBJ databases">
        <title>Seongchinamella monodicae gen. nov., sp. nov., a novel member of the Gammaproteobacteria isolated from a tidal mudflat of beach.</title>
        <authorList>
            <person name="Yang H.G."/>
            <person name="Kang J.W."/>
            <person name="Lee S.D."/>
        </authorList>
    </citation>
    <scope>NUCLEOTIDE SEQUENCE [LARGE SCALE GENOMIC DNA]</scope>
    <source>
        <strain evidence="2 3">GH4-78</strain>
    </source>
</reference>
<comment type="caution">
    <text evidence="2">The sequence shown here is derived from an EMBL/GenBank/DDBJ whole genome shotgun (WGS) entry which is preliminary data.</text>
</comment>
<dbReference type="EMBL" id="SMSE01000003">
    <property type="protein sequence ID" value="TDG12616.1"/>
    <property type="molecule type" value="Genomic_DNA"/>
</dbReference>
<evidence type="ECO:0000256" key="1">
    <source>
        <dbReference type="SAM" id="Phobius"/>
    </source>
</evidence>
<accession>A0A4R5LQC7</accession>
<keyword evidence="1" id="KW-0812">Transmembrane</keyword>
<dbReference type="OrthoDB" id="5796647at2"/>
<proteinExistence type="predicted"/>
<keyword evidence="1" id="KW-1133">Transmembrane helix</keyword>
<dbReference type="Proteomes" id="UP000295554">
    <property type="component" value="Unassembled WGS sequence"/>
</dbReference>
<keyword evidence="3" id="KW-1185">Reference proteome</keyword>
<keyword evidence="1" id="KW-0472">Membrane</keyword>
<name>A0A4R5LQC7_9GAMM</name>
<sequence length="105" mass="11795">MRKAFLETGRPAARRLFTTWLTLVALTLLAMWSAQLDPVSRQSSLPVWGFTLVLLGAAYKVQQILLVYLNLRVSSAGWRGSFLALVWVVMVVVWAAYWASLRGLV</sequence>
<evidence type="ECO:0008006" key="4">
    <source>
        <dbReference type="Google" id="ProtNLM"/>
    </source>
</evidence>
<gene>
    <name evidence="2" type="ORF">E2F43_13580</name>
</gene>
<feature type="transmembrane region" description="Helical" evidence="1">
    <location>
        <begin position="46"/>
        <end position="69"/>
    </location>
</feature>
<evidence type="ECO:0000313" key="3">
    <source>
        <dbReference type="Proteomes" id="UP000295554"/>
    </source>
</evidence>
<protein>
    <recommendedName>
        <fullName evidence="4">Cytochrome c oxidase subunit IV</fullName>
    </recommendedName>
</protein>
<evidence type="ECO:0000313" key="2">
    <source>
        <dbReference type="EMBL" id="TDG12616.1"/>
    </source>
</evidence>
<feature type="transmembrane region" description="Helical" evidence="1">
    <location>
        <begin position="81"/>
        <end position="99"/>
    </location>
</feature>
<dbReference type="AlphaFoldDB" id="A0A4R5LQC7"/>
<organism evidence="2 3">
    <name type="scientific">Seongchinamella unica</name>
    <dbReference type="NCBI Taxonomy" id="2547392"/>
    <lineage>
        <taxon>Bacteria</taxon>
        <taxon>Pseudomonadati</taxon>
        <taxon>Pseudomonadota</taxon>
        <taxon>Gammaproteobacteria</taxon>
        <taxon>Cellvibrionales</taxon>
        <taxon>Halieaceae</taxon>
        <taxon>Seongchinamella</taxon>
    </lineage>
</organism>